<evidence type="ECO:0000313" key="3">
    <source>
        <dbReference type="Proteomes" id="UP000689195"/>
    </source>
</evidence>
<dbReference type="PANTHER" id="PTHR33706:SF1">
    <property type="entry name" value="TPR REPEAT PROTEIN"/>
    <property type="match status" value="1"/>
</dbReference>
<keyword evidence="1" id="KW-1133">Transmembrane helix</keyword>
<accession>A0A8S1U566</accession>
<keyword evidence="1" id="KW-0472">Membrane</keyword>
<dbReference type="PANTHER" id="PTHR33706">
    <property type="entry name" value="MORN VARIANT REPEAT PROTEIN"/>
    <property type="match status" value="1"/>
</dbReference>
<name>A0A8S1U566_9CILI</name>
<proteinExistence type="predicted"/>
<sequence length="550" mass="64858">MRMVKNLVDGIFGKRRTKYNKKGNNEKVIILNLLVERNYMMKKEMALKLVSGLIWMINLIGINKQHIMVNLQMGTKLVNGIFGLIRIEEKLSNKQRRKNMVLQERDEQQYSLGESQNRWDSKLKSWVEIWDGQQWNSYVSYDDEYINGKKISRWNIWYKERVENKQNKKIEGGSYEEGGAKLCNWVKNWDGYKWNAYVTYCGQYLNGNKVSRWDIWYKERGENQQNKKIGGGSYDEEGKKLGIWVEIWADYQWNACVTFNGQYINGNKFGRWDIWHKFNKIGGGSYDEKGEKRGNWVEIWDMYNGLNQVTYSGDYKNGKKVGGCGSYDKESMKQGNWVELWNGYSWNAYVTYSGQYKNDNRVGKWDIWYQVYGINNMIGNGSYDEGGLKQGNWMEFCKNFGKKFGGTEFTFNGNYMKGKKIGQWNIWDVNKKMGGGQYDEGGVKFGNQVEIWQCENWQSYLIYNGKYKNGNRVGQWDIWYQVNGINNKIGGGQYDERGAKFGNWVEMKFDIWYNSQYTLNGEYKNGKKVGIWIELNRGKNEKLSEIIYDY</sequence>
<feature type="transmembrane region" description="Helical" evidence="1">
    <location>
        <begin position="45"/>
        <end position="62"/>
    </location>
</feature>
<comment type="caution">
    <text evidence="2">The sequence shown here is derived from an EMBL/GenBank/DDBJ whole genome shotgun (WGS) entry which is preliminary data.</text>
</comment>
<keyword evidence="3" id="KW-1185">Reference proteome</keyword>
<reference evidence="2" key="1">
    <citation type="submission" date="2021-01" db="EMBL/GenBank/DDBJ databases">
        <authorList>
            <consortium name="Genoscope - CEA"/>
            <person name="William W."/>
        </authorList>
    </citation>
    <scope>NUCLEOTIDE SEQUENCE</scope>
</reference>
<evidence type="ECO:0000313" key="2">
    <source>
        <dbReference type="EMBL" id="CAD8159213.1"/>
    </source>
</evidence>
<protein>
    <submittedName>
        <fullName evidence="2">Uncharacterized protein</fullName>
    </submittedName>
</protein>
<dbReference type="Proteomes" id="UP000689195">
    <property type="component" value="Unassembled WGS sequence"/>
</dbReference>
<organism evidence="2 3">
    <name type="scientific">Paramecium pentaurelia</name>
    <dbReference type="NCBI Taxonomy" id="43138"/>
    <lineage>
        <taxon>Eukaryota</taxon>
        <taxon>Sar</taxon>
        <taxon>Alveolata</taxon>
        <taxon>Ciliophora</taxon>
        <taxon>Intramacronucleata</taxon>
        <taxon>Oligohymenophorea</taxon>
        <taxon>Peniculida</taxon>
        <taxon>Parameciidae</taxon>
        <taxon>Paramecium</taxon>
    </lineage>
</organism>
<dbReference type="AlphaFoldDB" id="A0A8S1U566"/>
<keyword evidence="1" id="KW-0812">Transmembrane</keyword>
<dbReference type="EMBL" id="CAJJDO010000033">
    <property type="protein sequence ID" value="CAD8159213.1"/>
    <property type="molecule type" value="Genomic_DNA"/>
</dbReference>
<evidence type="ECO:0000256" key="1">
    <source>
        <dbReference type="SAM" id="Phobius"/>
    </source>
</evidence>
<dbReference type="OrthoDB" id="298777at2759"/>
<gene>
    <name evidence="2" type="ORF">PPENT_87.1.T0330012</name>
</gene>